<evidence type="ECO:0000259" key="4">
    <source>
        <dbReference type="Pfam" id="PF20803"/>
    </source>
</evidence>
<dbReference type="InterPro" id="IPR013225">
    <property type="entry name" value="PaaX_C"/>
</dbReference>
<dbReference type="Gene3D" id="1.20.58.1460">
    <property type="match status" value="1"/>
</dbReference>
<dbReference type="RefSeq" id="WP_067508666.1">
    <property type="nucleotide sequence ID" value="NZ_CP107943.1"/>
</dbReference>
<evidence type="ECO:0000313" key="5">
    <source>
        <dbReference type="EMBL" id="RBO86588.1"/>
    </source>
</evidence>
<feature type="domain" description="Transcriptional repressor PaaX-like N-terminal" evidence="2">
    <location>
        <begin position="11"/>
        <end position="71"/>
    </location>
</feature>
<feature type="domain" description="Transcriptional repressor PaaX-like central Cas2-like" evidence="4">
    <location>
        <begin position="88"/>
        <end position="143"/>
    </location>
</feature>
<reference evidence="5 6" key="1">
    <citation type="submission" date="2018-06" db="EMBL/GenBank/DDBJ databases">
        <title>Genomic Encyclopedia of Type Strains, Phase IV (KMG-IV): sequencing the most valuable type-strain genomes for metagenomic binning, comparative biology and taxonomic classification.</title>
        <authorList>
            <person name="Goeker M."/>
        </authorList>
    </citation>
    <scope>NUCLEOTIDE SEQUENCE [LARGE SCALE GENOMIC DNA]</scope>
    <source>
        <strain evidence="5 6">DSM 44599</strain>
    </source>
</reference>
<feature type="signal peptide" evidence="1">
    <location>
        <begin position="1"/>
        <end position="27"/>
    </location>
</feature>
<dbReference type="PANTHER" id="PTHR30319">
    <property type="entry name" value="PHENYLACETIC ACID REGULATOR-RELATED TRANSCRIPTIONAL REPRESSOR"/>
    <property type="match status" value="1"/>
</dbReference>
<keyword evidence="6" id="KW-1185">Reference proteome</keyword>
<dbReference type="InterPro" id="IPR036388">
    <property type="entry name" value="WH-like_DNA-bd_sf"/>
</dbReference>
<feature type="domain" description="Transcriptional repressor PaaX-like C-terminal" evidence="3">
    <location>
        <begin position="199"/>
        <end position="235"/>
    </location>
</feature>
<dbReference type="Pfam" id="PF20803">
    <property type="entry name" value="PaaX_M"/>
    <property type="match status" value="1"/>
</dbReference>
<dbReference type="GO" id="GO:0006351">
    <property type="term" value="P:DNA-templated transcription"/>
    <property type="evidence" value="ECO:0007669"/>
    <property type="project" value="TreeGrafter"/>
</dbReference>
<gene>
    <name evidence="5" type="ORF">DFR74_113131</name>
</gene>
<name>A0A366DBF9_9NOCA</name>
<evidence type="ECO:0000256" key="1">
    <source>
        <dbReference type="SAM" id="SignalP"/>
    </source>
</evidence>
<dbReference type="Gene3D" id="1.10.10.10">
    <property type="entry name" value="Winged helix-like DNA-binding domain superfamily/Winged helix DNA-binding domain"/>
    <property type="match status" value="1"/>
</dbReference>
<dbReference type="InterPro" id="IPR012906">
    <property type="entry name" value="PaaX-like_N"/>
</dbReference>
<dbReference type="STRING" id="1210090.GCA_001613185_02812"/>
<dbReference type="OrthoDB" id="2270427at2"/>
<dbReference type="EMBL" id="QNRE01000013">
    <property type="protein sequence ID" value="RBO86588.1"/>
    <property type="molecule type" value="Genomic_DNA"/>
</dbReference>
<accession>A0A366DBF9</accession>
<keyword evidence="1" id="KW-0732">Signal</keyword>
<dbReference type="Pfam" id="PF08223">
    <property type="entry name" value="PaaX_C"/>
    <property type="match status" value="1"/>
</dbReference>
<dbReference type="Proteomes" id="UP000252586">
    <property type="component" value="Unassembled WGS sequence"/>
</dbReference>
<comment type="caution">
    <text evidence="5">The sequence shown here is derived from an EMBL/GenBank/DDBJ whole genome shotgun (WGS) entry which is preliminary data.</text>
</comment>
<proteinExistence type="predicted"/>
<sequence length="243" mass="26594">MPSTPVRTLTARSAILSALLGAHPAEAPVSWIVRIATGLGLGESAVRAALTRMVAAGDLERTDSAYRLSARLIDRQRRQDEAMHPPAEPWDGTWRLAVVTVGADDSTDRAAIREALRTNKFGEVREGVWTRPANLASTFAPAARRRLTYFTGHPEDSPHELSERLFRPADWARDACLLLTAMAGATTIAERFEVAAATVRHILVDPMLPADLLPADWPGPDLRDSYFAFRAEFVAFAAQRRAG</sequence>
<evidence type="ECO:0000313" key="6">
    <source>
        <dbReference type="Proteomes" id="UP000252586"/>
    </source>
</evidence>
<evidence type="ECO:0000259" key="3">
    <source>
        <dbReference type="Pfam" id="PF08223"/>
    </source>
</evidence>
<organism evidence="5 6">
    <name type="scientific">Nocardia puris</name>
    <dbReference type="NCBI Taxonomy" id="208602"/>
    <lineage>
        <taxon>Bacteria</taxon>
        <taxon>Bacillati</taxon>
        <taxon>Actinomycetota</taxon>
        <taxon>Actinomycetes</taxon>
        <taxon>Mycobacteriales</taxon>
        <taxon>Nocardiaceae</taxon>
        <taxon>Nocardia</taxon>
    </lineage>
</organism>
<protein>
    <submittedName>
        <fullName evidence="5">PaaX family transcriptional regulator</fullName>
    </submittedName>
</protein>
<evidence type="ECO:0000259" key="2">
    <source>
        <dbReference type="Pfam" id="PF07848"/>
    </source>
</evidence>
<dbReference type="PANTHER" id="PTHR30319:SF1">
    <property type="entry name" value="TRANSCRIPTIONAL REPRESSOR PAAX"/>
    <property type="match status" value="1"/>
</dbReference>
<dbReference type="InterPro" id="IPR048846">
    <property type="entry name" value="PaaX-like_central"/>
</dbReference>
<dbReference type="Gene3D" id="3.30.70.2650">
    <property type="match status" value="1"/>
</dbReference>
<dbReference type="AlphaFoldDB" id="A0A366DBF9"/>
<feature type="chain" id="PRO_5016727445" evidence="1">
    <location>
        <begin position="28"/>
        <end position="243"/>
    </location>
</feature>
<dbReference type="Pfam" id="PF07848">
    <property type="entry name" value="PaaX"/>
    <property type="match status" value="1"/>
</dbReference>